<name>A0A7M4BKZ0_BORGP</name>
<protein>
    <submittedName>
        <fullName evidence="1">Uncharacterized protein</fullName>
    </submittedName>
</protein>
<geneLocation type="plasmid" evidence="2">
    <name>21</name>
</geneLocation>
<evidence type="ECO:0000313" key="1">
    <source>
        <dbReference type="EMBL" id="AAU86121.1"/>
    </source>
</evidence>
<gene>
    <name evidence="1" type="ordered locus">BGP275</name>
</gene>
<reference evidence="1" key="2">
    <citation type="submission" date="2004-09" db="EMBL/GenBank/DDBJ databases">
        <authorList>
            <person name="Gloeckner G."/>
            <person name="Schilhabel M."/>
            <person name="Lehmann R."/>
            <person name="Platzer M."/>
        </authorList>
    </citation>
    <scope>NUCLEOTIDE SEQUENCE</scope>
    <source>
        <strain evidence="1">PBi</strain>
    </source>
</reference>
<evidence type="ECO:0000313" key="2">
    <source>
        <dbReference type="Proteomes" id="UP000002276"/>
    </source>
</evidence>
<accession>A0A7M4BKZ0</accession>
<sequence>MSHIEKNQENIQNNIQAVIKFLQDKKTLIMNLPRIDKSFKGFNTFYKYQDFKFL</sequence>
<organism evidence="1">
    <name type="scientific">Borrelia garinii subsp. bavariensis (strain ATCC BAA-2496 / DSM 23469 / PBi)</name>
    <name type="common">Borreliella bavariensis</name>
    <dbReference type="NCBI Taxonomy" id="290434"/>
    <lineage>
        <taxon>Bacteria</taxon>
        <taxon>Pseudomonadati</taxon>
        <taxon>Spirochaetota</taxon>
        <taxon>Spirochaetia</taxon>
        <taxon>Spirochaetales</taxon>
        <taxon>Borreliaceae</taxon>
        <taxon>Borreliella</taxon>
    </lineage>
</organism>
<dbReference type="EMBL" id="AY722935">
    <property type="protein sequence ID" value="AAU86121.1"/>
    <property type="molecule type" value="Genomic_DNA"/>
</dbReference>
<reference evidence="1" key="1">
    <citation type="journal article" date="2004" name="Nucleic Acids Res.">
        <title>Comparative analysis of the Borrelia garinii genome.</title>
        <authorList>
            <person name="Glockner G."/>
            <person name="Lehmann R."/>
            <person name="Romualdi A."/>
            <person name="Pradella S."/>
            <person name="Schulte-Spechtel U."/>
            <person name="Schilhabel M."/>
            <person name="Wilske B."/>
            <person name="Suhnel J."/>
            <person name="Platzer M."/>
        </authorList>
    </citation>
    <scope>NUCLEOTIDE SEQUENCE [LARGE SCALE GENOMIC DNA]</scope>
    <source>
        <strain>ATCC BAA-2496 / DSM 23469 / PBi</strain>
        <strain evidence="1">PBi</strain>
        <plasmid>21</plasmid>
    </source>
</reference>
<proteinExistence type="predicted"/>
<dbReference type="AlphaFoldDB" id="A0A7M4BKZ0"/>